<protein>
    <submittedName>
        <fullName evidence="2">Uncharacterized protein</fullName>
    </submittedName>
</protein>
<reference evidence="3" key="1">
    <citation type="submission" date="2015-09" db="EMBL/GenBank/DDBJ databases">
        <authorList>
            <consortium name="Pathogen Informatics"/>
        </authorList>
    </citation>
    <scope>NUCLEOTIDE SEQUENCE [LARGE SCALE GENOMIC DNA]</scope>
    <source>
        <strain evidence="3">Lake Konstanz</strain>
    </source>
</reference>
<dbReference type="SUPFAM" id="SSF47473">
    <property type="entry name" value="EF-hand"/>
    <property type="match status" value="1"/>
</dbReference>
<evidence type="ECO:0000313" key="2">
    <source>
        <dbReference type="EMBL" id="CUG86341.1"/>
    </source>
</evidence>
<dbReference type="InterPro" id="IPR011992">
    <property type="entry name" value="EF-hand-dom_pair"/>
</dbReference>
<organism evidence="2 3">
    <name type="scientific">Bodo saltans</name>
    <name type="common">Flagellated protozoan</name>
    <dbReference type="NCBI Taxonomy" id="75058"/>
    <lineage>
        <taxon>Eukaryota</taxon>
        <taxon>Discoba</taxon>
        <taxon>Euglenozoa</taxon>
        <taxon>Kinetoplastea</taxon>
        <taxon>Metakinetoplastina</taxon>
        <taxon>Eubodonida</taxon>
        <taxon>Bodonidae</taxon>
        <taxon>Bodo</taxon>
    </lineage>
</organism>
<name>A0A0S4J536_BODSA</name>
<dbReference type="Proteomes" id="UP000051952">
    <property type="component" value="Unassembled WGS sequence"/>
</dbReference>
<feature type="region of interest" description="Disordered" evidence="1">
    <location>
        <begin position="1"/>
        <end position="36"/>
    </location>
</feature>
<evidence type="ECO:0000313" key="3">
    <source>
        <dbReference type="Proteomes" id="UP000051952"/>
    </source>
</evidence>
<dbReference type="AlphaFoldDB" id="A0A0S4J536"/>
<evidence type="ECO:0000256" key="1">
    <source>
        <dbReference type="SAM" id="MobiDB-lite"/>
    </source>
</evidence>
<gene>
    <name evidence="2" type="ORF">BSAL_92645</name>
</gene>
<feature type="compositionally biased region" description="Low complexity" evidence="1">
    <location>
        <begin position="143"/>
        <end position="160"/>
    </location>
</feature>
<proteinExistence type="predicted"/>
<keyword evidence="3" id="KW-1185">Reference proteome</keyword>
<feature type="compositionally biased region" description="Low complexity" evidence="1">
    <location>
        <begin position="170"/>
        <end position="183"/>
    </location>
</feature>
<feature type="region of interest" description="Disordered" evidence="1">
    <location>
        <begin position="64"/>
        <end position="95"/>
    </location>
</feature>
<feature type="compositionally biased region" description="Low complexity" evidence="1">
    <location>
        <begin position="79"/>
        <end position="95"/>
    </location>
</feature>
<dbReference type="EMBL" id="CYKH01001277">
    <property type="protein sequence ID" value="CUG86341.1"/>
    <property type="molecule type" value="Genomic_DNA"/>
</dbReference>
<sequence length="537" mass="58322">MPPVSSSAGGSGSATPMNGPTTPRIIAPRATFSNNNDATTAATLMTPKQSRSSLSPNRIQTRFSGTFSSNIHTPRNNISSQPSSPSPPAYSAAPSRSSAALSATIFQDAHVVFNEFSVVHERPRSPSPMTRSTSVVGSSPRTPSASRVGGVSSGGSPRVATADGSFRGATPNTTRGRTPTVRGVSPAATVRGLNRSVSSLSPHGVETSSPTTLLSARGMRRSAFAVDDDTHTPAMIPRSQLLLALARLRLNFSEVELSSEVTMSASKYGLNRDEFMLLVQNNVSRRMSIERVIRAFLDLQPSGMMDVDELRLFMTSAALRQEGEAYGDADFEPLTAAEFNVFCGQADPRGSGVVHIARLLSCFFPNAPKDIVEGLLEKHSVGATSFHCQRVERETEETSGRSTINLWESAEYGHLMEQHADGMAVAEDILRRRIAAALLLEKHVEEQSTLMAREDTVRQHYLRKEEKERKRLVFQMRMAETVATEAYRRRKINCTKSSFLCWRIADDVVDNIDLDATSSSQGFPSWPSSCPPTPALS</sequence>
<dbReference type="VEuPathDB" id="TriTrypDB:BSAL_92645"/>
<feature type="compositionally biased region" description="Polar residues" evidence="1">
    <location>
        <begin position="64"/>
        <end position="78"/>
    </location>
</feature>
<feature type="region of interest" description="Disordered" evidence="1">
    <location>
        <begin position="121"/>
        <end position="183"/>
    </location>
</feature>
<accession>A0A0S4J536</accession>